<sequence length="369" mass="41821">MKVFKNYFKIVWAHKTAIILYTIIFAVIMSFSTKGTKEVSYKSIDVRIYLKDNANTSLSKALCDYLNTNAKPIDMDESLVEDKLFYANISCALEIPKDFDQTKKVLYKAAPDEMYGMSVKQKINIYLSQVAAYEAAGFSEDDAIKYTKEDLANKFDVEIKEGSVDTKRDNSRIYFNFLNYVLLAQAIMVVATIVKVYRKKPILMRNLVSPMPRAKINLQMMLGHMVTGLFLWLLYMVLFVLMYKYDFTKTHINLMMLNSFIFTITVVAMSVMIANLIKSENAISGVMNVVSLGSSFLCGAFAPQELLGDTALTLGRVFPGFYYIQSNDMLMEKPEFSTMLPNVLIMVGFAIVFIVVSIVARPKANDNIN</sequence>
<evidence type="ECO:0000259" key="6">
    <source>
        <dbReference type="Pfam" id="PF12698"/>
    </source>
</evidence>
<evidence type="ECO:0000256" key="4">
    <source>
        <dbReference type="ARBA" id="ARBA00023136"/>
    </source>
</evidence>
<dbReference type="GO" id="GO:0140359">
    <property type="term" value="F:ABC-type transporter activity"/>
    <property type="evidence" value="ECO:0007669"/>
    <property type="project" value="InterPro"/>
</dbReference>
<dbReference type="AlphaFoldDB" id="A0A9E7IVQ9"/>
<name>A0A9E7IVQ9_9FIRM</name>
<dbReference type="InterPro" id="IPR051328">
    <property type="entry name" value="T7SS_ABC-Transporter"/>
</dbReference>
<feature type="transmembrane region" description="Helical" evidence="5">
    <location>
        <begin position="12"/>
        <end position="31"/>
    </location>
</feature>
<comment type="subcellular location">
    <subcellularLocation>
        <location evidence="1">Membrane</location>
        <topology evidence="1">Multi-pass membrane protein</topology>
    </subcellularLocation>
</comment>
<feature type="transmembrane region" description="Helical" evidence="5">
    <location>
        <begin position="177"/>
        <end position="197"/>
    </location>
</feature>
<accession>A0A9E7IVQ9</accession>
<dbReference type="PANTHER" id="PTHR43077">
    <property type="entry name" value="TRANSPORT PERMEASE YVFS-RELATED"/>
    <property type="match status" value="1"/>
</dbReference>
<keyword evidence="8" id="KW-1185">Reference proteome</keyword>
<evidence type="ECO:0000256" key="3">
    <source>
        <dbReference type="ARBA" id="ARBA00022989"/>
    </source>
</evidence>
<protein>
    <submittedName>
        <fullName evidence="7">ABC transporter permease</fullName>
    </submittedName>
</protein>
<dbReference type="EMBL" id="CP096649">
    <property type="protein sequence ID" value="UQK59244.1"/>
    <property type="molecule type" value="Genomic_DNA"/>
</dbReference>
<keyword evidence="3 5" id="KW-1133">Transmembrane helix</keyword>
<feature type="domain" description="ABC-2 type transporter transmembrane" evidence="6">
    <location>
        <begin position="19"/>
        <end position="358"/>
    </location>
</feature>
<feature type="transmembrane region" description="Helical" evidence="5">
    <location>
        <begin position="255"/>
        <end position="276"/>
    </location>
</feature>
<keyword evidence="2 5" id="KW-0812">Transmembrane</keyword>
<reference evidence="7" key="1">
    <citation type="submission" date="2022-04" db="EMBL/GenBank/DDBJ databases">
        <title>Complete genome sequences of Ezakiella coagulans and Fenollaria massiliensis.</title>
        <authorList>
            <person name="France M.T."/>
            <person name="Clifford J."/>
            <person name="Narina S."/>
            <person name="Rutt L."/>
            <person name="Ravel J."/>
        </authorList>
    </citation>
    <scope>NUCLEOTIDE SEQUENCE</scope>
    <source>
        <strain evidence="7">C0061C2</strain>
    </source>
</reference>
<gene>
    <name evidence="7" type="ORF">M1R53_00830</name>
</gene>
<dbReference type="Pfam" id="PF12698">
    <property type="entry name" value="ABC2_membrane_3"/>
    <property type="match status" value="1"/>
</dbReference>
<evidence type="ECO:0000256" key="1">
    <source>
        <dbReference type="ARBA" id="ARBA00004141"/>
    </source>
</evidence>
<feature type="transmembrane region" description="Helical" evidence="5">
    <location>
        <begin position="218"/>
        <end position="243"/>
    </location>
</feature>
<dbReference type="InterPro" id="IPR013525">
    <property type="entry name" value="ABC2_TM"/>
</dbReference>
<evidence type="ECO:0000313" key="8">
    <source>
        <dbReference type="Proteomes" id="UP000831151"/>
    </source>
</evidence>
<dbReference type="PANTHER" id="PTHR43077:SF10">
    <property type="entry name" value="TRANSPORT PERMEASE PROTEIN"/>
    <property type="match status" value="1"/>
</dbReference>
<dbReference type="KEGG" id="fms:M1R53_00830"/>
<organism evidence="7 8">
    <name type="scientific">Fenollaria massiliensis</name>
    <dbReference type="NCBI Taxonomy" id="938288"/>
    <lineage>
        <taxon>Bacteria</taxon>
        <taxon>Bacillati</taxon>
        <taxon>Bacillota</taxon>
        <taxon>Clostridia</taxon>
        <taxon>Eubacteriales</taxon>
        <taxon>Fenollaria</taxon>
    </lineage>
</organism>
<evidence type="ECO:0000313" key="7">
    <source>
        <dbReference type="EMBL" id="UQK59244.1"/>
    </source>
</evidence>
<evidence type="ECO:0000256" key="2">
    <source>
        <dbReference type="ARBA" id="ARBA00022692"/>
    </source>
</evidence>
<feature type="transmembrane region" description="Helical" evidence="5">
    <location>
        <begin position="339"/>
        <end position="360"/>
    </location>
</feature>
<keyword evidence="4 5" id="KW-0472">Membrane</keyword>
<dbReference type="RefSeq" id="WP_249242746.1">
    <property type="nucleotide sequence ID" value="NZ_CP096649.1"/>
</dbReference>
<proteinExistence type="predicted"/>
<dbReference type="GO" id="GO:0016020">
    <property type="term" value="C:membrane"/>
    <property type="evidence" value="ECO:0007669"/>
    <property type="project" value="UniProtKB-SubCell"/>
</dbReference>
<evidence type="ECO:0000256" key="5">
    <source>
        <dbReference type="SAM" id="Phobius"/>
    </source>
</evidence>
<dbReference type="Proteomes" id="UP000831151">
    <property type="component" value="Chromosome"/>
</dbReference>